<organism evidence="14">
    <name type="scientific">marine metagenome</name>
    <dbReference type="NCBI Taxonomy" id="408172"/>
    <lineage>
        <taxon>unclassified sequences</taxon>
        <taxon>metagenomes</taxon>
        <taxon>ecological metagenomes</taxon>
    </lineage>
</organism>
<dbReference type="InterPro" id="IPR008144">
    <property type="entry name" value="Guanylate_kin-like_dom"/>
</dbReference>
<dbReference type="NCBIfam" id="TIGR03263">
    <property type="entry name" value="guanyl_kin"/>
    <property type="match status" value="1"/>
</dbReference>
<dbReference type="EMBL" id="UINC01000005">
    <property type="protein sequence ID" value="SUZ47220.1"/>
    <property type="molecule type" value="Genomic_DNA"/>
</dbReference>
<keyword evidence="8" id="KW-0547">Nucleotide-binding</keyword>
<dbReference type="FunFam" id="3.30.63.10:FF:000005">
    <property type="entry name" value="Guanylate kinase"/>
    <property type="match status" value="1"/>
</dbReference>
<evidence type="ECO:0000256" key="12">
    <source>
        <dbReference type="ARBA" id="ARBA00048594"/>
    </source>
</evidence>
<comment type="similarity">
    <text evidence="3">Belongs to the guanylate kinase family.</text>
</comment>
<dbReference type="HAMAP" id="MF_00328">
    <property type="entry name" value="Guanylate_kinase"/>
    <property type="match status" value="1"/>
</dbReference>
<evidence type="ECO:0000259" key="13">
    <source>
        <dbReference type="PROSITE" id="PS50052"/>
    </source>
</evidence>
<evidence type="ECO:0000256" key="8">
    <source>
        <dbReference type="ARBA" id="ARBA00022741"/>
    </source>
</evidence>
<dbReference type="InterPro" id="IPR008145">
    <property type="entry name" value="GK/Ca_channel_bsu"/>
</dbReference>
<evidence type="ECO:0000256" key="6">
    <source>
        <dbReference type="ARBA" id="ARBA00022490"/>
    </source>
</evidence>
<dbReference type="PANTHER" id="PTHR23117">
    <property type="entry name" value="GUANYLATE KINASE-RELATED"/>
    <property type="match status" value="1"/>
</dbReference>
<evidence type="ECO:0000256" key="2">
    <source>
        <dbReference type="ARBA" id="ARBA00004496"/>
    </source>
</evidence>
<comment type="catalytic activity">
    <reaction evidence="12">
        <text>GMP + ATP = GDP + ADP</text>
        <dbReference type="Rhea" id="RHEA:20780"/>
        <dbReference type="ChEBI" id="CHEBI:30616"/>
        <dbReference type="ChEBI" id="CHEBI:58115"/>
        <dbReference type="ChEBI" id="CHEBI:58189"/>
        <dbReference type="ChEBI" id="CHEBI:456216"/>
        <dbReference type="EC" id="2.7.4.8"/>
    </reaction>
</comment>
<evidence type="ECO:0000256" key="4">
    <source>
        <dbReference type="ARBA" id="ARBA00012961"/>
    </source>
</evidence>
<feature type="domain" description="Guanylate kinase-like" evidence="13">
    <location>
        <begin position="4"/>
        <end position="184"/>
    </location>
</feature>
<comment type="subcellular location">
    <subcellularLocation>
        <location evidence="2">Cytoplasm</location>
    </subcellularLocation>
</comment>
<dbReference type="PROSITE" id="PS50052">
    <property type="entry name" value="GUANYLATE_KINASE_2"/>
    <property type="match status" value="1"/>
</dbReference>
<comment type="function">
    <text evidence="1">Essential for recycling GMP and indirectly, cGMP.</text>
</comment>
<dbReference type="SMART" id="SM00072">
    <property type="entry name" value="GuKc"/>
    <property type="match status" value="1"/>
</dbReference>
<dbReference type="AlphaFoldDB" id="A0A381MY05"/>
<keyword evidence="10" id="KW-0067">ATP-binding</keyword>
<reference evidence="14" key="1">
    <citation type="submission" date="2018-05" db="EMBL/GenBank/DDBJ databases">
        <authorList>
            <person name="Lanie J.A."/>
            <person name="Ng W.-L."/>
            <person name="Kazmierczak K.M."/>
            <person name="Andrzejewski T.M."/>
            <person name="Davidsen T.M."/>
            <person name="Wayne K.J."/>
            <person name="Tettelin H."/>
            <person name="Glass J.I."/>
            <person name="Rusch D."/>
            <person name="Podicherti R."/>
            <person name="Tsui H.-C.T."/>
            <person name="Winkler M.E."/>
        </authorList>
    </citation>
    <scope>NUCLEOTIDE SEQUENCE</scope>
</reference>
<evidence type="ECO:0000256" key="9">
    <source>
        <dbReference type="ARBA" id="ARBA00022777"/>
    </source>
</evidence>
<keyword evidence="7" id="KW-0808">Transferase</keyword>
<dbReference type="InterPro" id="IPR017665">
    <property type="entry name" value="Guanylate_kinase"/>
</dbReference>
<sequence>MSKGKLIVFSAPSGSGKTTLVQYLLNKKLNLAFSISATSRKPRENEINGKDYFFLSNEDFIGKINDGKFLEYEEVYDDIFYGTLIDEVEKNWQNGKHVIFDIDVVGGINIKKLFPERTLAIFVKPPSIKVLEERLNNRGEDSPGEINKRVQKAIKEMEYSSQFDEIILNDKLEESKRIAFDYVNKFLNQ</sequence>
<dbReference type="GO" id="GO:0005829">
    <property type="term" value="C:cytosol"/>
    <property type="evidence" value="ECO:0007669"/>
    <property type="project" value="TreeGrafter"/>
</dbReference>
<dbReference type="InterPro" id="IPR027417">
    <property type="entry name" value="P-loop_NTPase"/>
</dbReference>
<evidence type="ECO:0000256" key="5">
    <source>
        <dbReference type="ARBA" id="ARBA00016296"/>
    </source>
</evidence>
<keyword evidence="6" id="KW-0963">Cytoplasm</keyword>
<gene>
    <name evidence="14" type="ORF">METZ01_LOCUS74</name>
</gene>
<accession>A0A381MY05</accession>
<protein>
    <recommendedName>
        <fullName evidence="5">Guanylate kinase</fullName>
        <ecNumber evidence="4">2.7.4.8</ecNumber>
    </recommendedName>
    <alternativeName>
        <fullName evidence="11">GMP kinase</fullName>
    </alternativeName>
</protein>
<dbReference type="SUPFAM" id="SSF52540">
    <property type="entry name" value="P-loop containing nucleoside triphosphate hydrolases"/>
    <property type="match status" value="1"/>
</dbReference>
<dbReference type="Pfam" id="PF00625">
    <property type="entry name" value="Guanylate_kin"/>
    <property type="match status" value="1"/>
</dbReference>
<dbReference type="PANTHER" id="PTHR23117:SF13">
    <property type="entry name" value="GUANYLATE KINASE"/>
    <property type="match status" value="1"/>
</dbReference>
<evidence type="ECO:0000313" key="14">
    <source>
        <dbReference type="EMBL" id="SUZ47220.1"/>
    </source>
</evidence>
<keyword evidence="9" id="KW-0418">Kinase</keyword>
<proteinExistence type="inferred from homology"/>
<name>A0A381MY05_9ZZZZ</name>
<dbReference type="Gene3D" id="3.40.50.300">
    <property type="entry name" value="P-loop containing nucleotide triphosphate hydrolases"/>
    <property type="match status" value="1"/>
</dbReference>
<dbReference type="GO" id="GO:0004385">
    <property type="term" value="F:GMP kinase activity"/>
    <property type="evidence" value="ECO:0007669"/>
    <property type="project" value="UniProtKB-EC"/>
</dbReference>
<evidence type="ECO:0000256" key="7">
    <source>
        <dbReference type="ARBA" id="ARBA00022679"/>
    </source>
</evidence>
<dbReference type="PROSITE" id="PS00856">
    <property type="entry name" value="GUANYLATE_KINASE_1"/>
    <property type="match status" value="1"/>
</dbReference>
<dbReference type="GO" id="GO:0005524">
    <property type="term" value="F:ATP binding"/>
    <property type="evidence" value="ECO:0007669"/>
    <property type="project" value="UniProtKB-KW"/>
</dbReference>
<dbReference type="CDD" id="cd00071">
    <property type="entry name" value="GMPK"/>
    <property type="match status" value="1"/>
</dbReference>
<evidence type="ECO:0000256" key="10">
    <source>
        <dbReference type="ARBA" id="ARBA00022840"/>
    </source>
</evidence>
<evidence type="ECO:0000256" key="3">
    <source>
        <dbReference type="ARBA" id="ARBA00005790"/>
    </source>
</evidence>
<dbReference type="EC" id="2.7.4.8" evidence="4"/>
<evidence type="ECO:0000256" key="11">
    <source>
        <dbReference type="ARBA" id="ARBA00030128"/>
    </source>
</evidence>
<dbReference type="InterPro" id="IPR020590">
    <property type="entry name" value="Guanylate_kinase_CS"/>
</dbReference>
<evidence type="ECO:0000256" key="1">
    <source>
        <dbReference type="ARBA" id="ARBA00003531"/>
    </source>
</evidence>
<dbReference type="Gene3D" id="3.30.63.10">
    <property type="entry name" value="Guanylate Kinase phosphate binding domain"/>
    <property type="match status" value="1"/>
</dbReference>